<dbReference type="SUPFAM" id="SSF47203">
    <property type="entry name" value="Acyl-CoA dehydrogenase C-terminal domain-like"/>
    <property type="match status" value="1"/>
</dbReference>
<dbReference type="PANTHER" id="PTHR48083">
    <property type="entry name" value="MEDIUM-CHAIN SPECIFIC ACYL-COA DEHYDROGENASE, MITOCHONDRIAL-RELATED"/>
    <property type="match status" value="1"/>
</dbReference>
<keyword evidence="2" id="KW-0274">FAD</keyword>
<dbReference type="Gene3D" id="1.20.140.10">
    <property type="entry name" value="Butyryl-CoA Dehydrogenase, subunit A, domain 3"/>
    <property type="match status" value="1"/>
</dbReference>
<dbReference type="InterPro" id="IPR009075">
    <property type="entry name" value="AcylCo_DH/oxidase_C"/>
</dbReference>
<organism evidence="5">
    <name type="scientific">Mycobacterium xenopi 4042</name>
    <dbReference type="NCBI Taxonomy" id="1299334"/>
    <lineage>
        <taxon>Bacteria</taxon>
        <taxon>Bacillati</taxon>
        <taxon>Actinomycetota</taxon>
        <taxon>Actinomycetes</taxon>
        <taxon>Mycobacteriales</taxon>
        <taxon>Mycobacteriaceae</taxon>
        <taxon>Mycobacterium</taxon>
    </lineage>
</organism>
<comment type="caution">
    <text evidence="5">The sequence shown here is derived from an EMBL/GenBank/DDBJ whole genome shotgun (WGS) entry which is preliminary data.</text>
</comment>
<feature type="domain" description="Acyl-CoA dehydrogenase/oxidase C-terminal" evidence="4">
    <location>
        <begin position="3"/>
        <end position="72"/>
    </location>
</feature>
<dbReference type="GO" id="GO:0050660">
    <property type="term" value="F:flavin adenine dinucleotide binding"/>
    <property type="evidence" value="ECO:0007669"/>
    <property type="project" value="TreeGrafter"/>
</dbReference>
<dbReference type="GO" id="GO:0005737">
    <property type="term" value="C:cytoplasm"/>
    <property type="evidence" value="ECO:0007669"/>
    <property type="project" value="TreeGrafter"/>
</dbReference>
<dbReference type="PATRIC" id="fig|1299334.3.peg.6525"/>
<dbReference type="AlphaFoldDB" id="X8AHU2"/>
<protein>
    <submittedName>
        <fullName evidence="5">Acyl-CoA dehydrogenase, C-terminal domain protein</fullName>
    </submittedName>
</protein>
<dbReference type="EMBL" id="JAOB01000060">
    <property type="protein sequence ID" value="EUA30593.1"/>
    <property type="molecule type" value="Genomic_DNA"/>
</dbReference>
<accession>X8AHU2</accession>
<proteinExistence type="predicted"/>
<dbReference type="Pfam" id="PF00441">
    <property type="entry name" value="Acyl-CoA_dh_1"/>
    <property type="match status" value="1"/>
</dbReference>
<reference evidence="5" key="1">
    <citation type="submission" date="2014-01" db="EMBL/GenBank/DDBJ databases">
        <authorList>
            <person name="Brown-Elliot B."/>
            <person name="Wallace R."/>
            <person name="Lenaerts A."/>
            <person name="Ordway D."/>
            <person name="DeGroote M.A."/>
            <person name="Parker T."/>
            <person name="Sizemore C."/>
            <person name="Tallon L.J."/>
            <person name="Sadzewicz L.K."/>
            <person name="Sengamalay N."/>
            <person name="Fraser C.M."/>
            <person name="Hine E."/>
            <person name="Shefchek K.A."/>
            <person name="Das S.P."/>
            <person name="Tettelin H."/>
        </authorList>
    </citation>
    <scope>NUCLEOTIDE SEQUENCE [LARGE SCALE GENOMIC DNA]</scope>
    <source>
        <strain evidence="5">4042</strain>
    </source>
</reference>
<evidence type="ECO:0000256" key="3">
    <source>
        <dbReference type="ARBA" id="ARBA00023002"/>
    </source>
</evidence>
<keyword evidence="3" id="KW-0560">Oxidoreductase</keyword>
<name>X8AHU2_MYCXE</name>
<evidence type="ECO:0000256" key="1">
    <source>
        <dbReference type="ARBA" id="ARBA00022630"/>
    </source>
</evidence>
<dbReference type="GO" id="GO:0003995">
    <property type="term" value="F:acyl-CoA dehydrogenase activity"/>
    <property type="evidence" value="ECO:0007669"/>
    <property type="project" value="InterPro"/>
</dbReference>
<dbReference type="InterPro" id="IPR050741">
    <property type="entry name" value="Acyl-CoA_dehydrogenase"/>
</dbReference>
<dbReference type="PANTHER" id="PTHR48083:SF20">
    <property type="entry name" value="LONG-CHAIN SPECIFIC ACYL-COA DEHYDROGENASE, MITOCHONDRIAL"/>
    <property type="match status" value="1"/>
</dbReference>
<dbReference type="InterPro" id="IPR036250">
    <property type="entry name" value="AcylCo_DH-like_C"/>
</dbReference>
<gene>
    <name evidence="5" type="ORF">I553_4850</name>
</gene>
<dbReference type="PROSITE" id="PS00073">
    <property type="entry name" value="ACYL_COA_DH_2"/>
    <property type="match status" value="1"/>
</dbReference>
<dbReference type="GO" id="GO:0033539">
    <property type="term" value="P:fatty acid beta-oxidation using acyl-CoA dehydrogenase"/>
    <property type="evidence" value="ECO:0007669"/>
    <property type="project" value="TreeGrafter"/>
</dbReference>
<evidence type="ECO:0000313" key="5">
    <source>
        <dbReference type="EMBL" id="EUA30593.1"/>
    </source>
</evidence>
<evidence type="ECO:0000259" key="4">
    <source>
        <dbReference type="Pfam" id="PF00441"/>
    </source>
</evidence>
<dbReference type="InterPro" id="IPR006089">
    <property type="entry name" value="Acyl-CoA_DH_CS"/>
</dbReference>
<evidence type="ECO:0000256" key="2">
    <source>
        <dbReference type="ARBA" id="ARBA00022827"/>
    </source>
</evidence>
<sequence length="74" mass="8307">MVDGELTAVEAAKAKWWCTELAKKVIDGCVQLHGGYGYMNEYRVARDYVDSRIYTIFGGTTEIMKDIIGRDLGL</sequence>
<keyword evidence="1" id="KW-0285">Flavoprotein</keyword>